<dbReference type="OMA" id="DLICIHY"/>
<evidence type="ECO:0000259" key="1">
    <source>
        <dbReference type="Pfam" id="PF05699"/>
    </source>
</evidence>
<dbReference type="EMBL" id="NKQK01000016">
    <property type="protein sequence ID" value="PSS08269.1"/>
    <property type="molecule type" value="Genomic_DNA"/>
</dbReference>
<name>A0A2R6QI31_ACTCC</name>
<dbReference type="AlphaFoldDB" id="A0A2R6QI31"/>
<dbReference type="InParanoid" id="A0A2R6QI31"/>
<accession>A0A2R6QI31</accession>
<keyword evidence="3" id="KW-1185">Reference proteome</keyword>
<reference evidence="3" key="2">
    <citation type="journal article" date="2018" name="BMC Genomics">
        <title>A manually annotated Actinidia chinensis var. chinensis (kiwifruit) genome highlights the challenges associated with draft genomes and gene prediction in plants.</title>
        <authorList>
            <person name="Pilkington S.M."/>
            <person name="Crowhurst R."/>
            <person name="Hilario E."/>
            <person name="Nardozza S."/>
            <person name="Fraser L."/>
            <person name="Peng Y."/>
            <person name="Gunaseelan K."/>
            <person name="Simpson R."/>
            <person name="Tahir J."/>
            <person name="Deroles S.C."/>
            <person name="Templeton K."/>
            <person name="Luo Z."/>
            <person name="Davy M."/>
            <person name="Cheng C."/>
            <person name="McNeilage M."/>
            <person name="Scaglione D."/>
            <person name="Liu Y."/>
            <person name="Zhang Q."/>
            <person name="Datson P."/>
            <person name="De Silva N."/>
            <person name="Gardiner S.E."/>
            <person name="Bassett H."/>
            <person name="Chagne D."/>
            <person name="McCallum J."/>
            <person name="Dzierzon H."/>
            <person name="Deng C."/>
            <person name="Wang Y.Y."/>
            <person name="Barron L."/>
            <person name="Manako K."/>
            <person name="Bowen J."/>
            <person name="Foster T.M."/>
            <person name="Erridge Z.A."/>
            <person name="Tiffin H."/>
            <person name="Waite C.N."/>
            <person name="Davies K.M."/>
            <person name="Grierson E.P."/>
            <person name="Laing W.A."/>
            <person name="Kirk R."/>
            <person name="Chen X."/>
            <person name="Wood M."/>
            <person name="Montefiori M."/>
            <person name="Brummell D.A."/>
            <person name="Schwinn K.E."/>
            <person name="Catanach A."/>
            <person name="Fullerton C."/>
            <person name="Li D."/>
            <person name="Meiyalaghan S."/>
            <person name="Nieuwenhuizen N."/>
            <person name="Read N."/>
            <person name="Prakash R."/>
            <person name="Hunter D."/>
            <person name="Zhang H."/>
            <person name="McKenzie M."/>
            <person name="Knabel M."/>
            <person name="Harris A."/>
            <person name="Allan A.C."/>
            <person name="Gleave A."/>
            <person name="Chen A."/>
            <person name="Janssen B.J."/>
            <person name="Plunkett B."/>
            <person name="Ampomah-Dwamena C."/>
            <person name="Voogd C."/>
            <person name="Leif D."/>
            <person name="Lafferty D."/>
            <person name="Souleyre E.J.F."/>
            <person name="Varkonyi-Gasic E."/>
            <person name="Gambi F."/>
            <person name="Hanley J."/>
            <person name="Yao J.L."/>
            <person name="Cheung J."/>
            <person name="David K.M."/>
            <person name="Warren B."/>
            <person name="Marsh K."/>
            <person name="Snowden K.C."/>
            <person name="Lin-Wang K."/>
            <person name="Brian L."/>
            <person name="Martinez-Sanchez M."/>
            <person name="Wang M."/>
            <person name="Ileperuma N."/>
            <person name="Macnee N."/>
            <person name="Campin R."/>
            <person name="McAtee P."/>
            <person name="Drummond R.S.M."/>
            <person name="Espley R.V."/>
            <person name="Ireland H.S."/>
            <person name="Wu R."/>
            <person name="Atkinson R.G."/>
            <person name="Karunairetnam S."/>
            <person name="Bulley S."/>
            <person name="Chunkath S."/>
            <person name="Hanley Z."/>
            <person name="Storey R."/>
            <person name="Thrimawithana A.H."/>
            <person name="Thomson S."/>
            <person name="David C."/>
            <person name="Testolin R."/>
            <person name="Huang H."/>
            <person name="Hellens R.P."/>
            <person name="Schaffer R.J."/>
        </authorList>
    </citation>
    <scope>NUCLEOTIDE SEQUENCE [LARGE SCALE GENOMIC DNA]</scope>
    <source>
        <strain evidence="3">cv. Red5</strain>
    </source>
</reference>
<comment type="caution">
    <text evidence="2">The sequence shown here is derived from an EMBL/GenBank/DDBJ whole genome shotgun (WGS) entry which is preliminary data.</text>
</comment>
<dbReference type="InterPro" id="IPR008906">
    <property type="entry name" value="HATC_C_dom"/>
</dbReference>
<dbReference type="OrthoDB" id="1702089at2759"/>
<gene>
    <name evidence="2" type="ORF">CEY00_Acc18604</name>
</gene>
<dbReference type="SUPFAM" id="SSF53098">
    <property type="entry name" value="Ribonuclease H-like"/>
    <property type="match status" value="1"/>
</dbReference>
<protein>
    <submittedName>
        <fullName evidence="2">U3 small nucleolar RNA-associated protein</fullName>
    </submittedName>
</protein>
<proteinExistence type="predicted"/>
<dbReference type="STRING" id="1590841.A0A2R6QI31"/>
<evidence type="ECO:0000313" key="3">
    <source>
        <dbReference type="Proteomes" id="UP000241394"/>
    </source>
</evidence>
<reference evidence="2 3" key="1">
    <citation type="submission" date="2017-07" db="EMBL/GenBank/DDBJ databases">
        <title>An improved, manually edited Actinidia chinensis var. chinensis (kiwifruit) genome highlights the challenges associated with draft genomes and gene prediction in plants.</title>
        <authorList>
            <person name="Pilkington S."/>
            <person name="Crowhurst R."/>
            <person name="Hilario E."/>
            <person name="Nardozza S."/>
            <person name="Fraser L."/>
            <person name="Peng Y."/>
            <person name="Gunaseelan K."/>
            <person name="Simpson R."/>
            <person name="Tahir J."/>
            <person name="Deroles S."/>
            <person name="Templeton K."/>
            <person name="Luo Z."/>
            <person name="Davy M."/>
            <person name="Cheng C."/>
            <person name="Mcneilage M."/>
            <person name="Scaglione D."/>
            <person name="Liu Y."/>
            <person name="Zhang Q."/>
            <person name="Datson P."/>
            <person name="De Silva N."/>
            <person name="Gardiner S."/>
            <person name="Bassett H."/>
            <person name="Chagne D."/>
            <person name="Mccallum J."/>
            <person name="Dzierzon H."/>
            <person name="Deng C."/>
            <person name="Wang Y.-Y."/>
            <person name="Barron N."/>
            <person name="Manako K."/>
            <person name="Bowen J."/>
            <person name="Foster T."/>
            <person name="Erridge Z."/>
            <person name="Tiffin H."/>
            <person name="Waite C."/>
            <person name="Davies K."/>
            <person name="Grierson E."/>
            <person name="Laing W."/>
            <person name="Kirk R."/>
            <person name="Chen X."/>
            <person name="Wood M."/>
            <person name="Montefiori M."/>
            <person name="Brummell D."/>
            <person name="Schwinn K."/>
            <person name="Catanach A."/>
            <person name="Fullerton C."/>
            <person name="Li D."/>
            <person name="Meiyalaghan S."/>
            <person name="Nieuwenhuizen N."/>
            <person name="Read N."/>
            <person name="Prakash R."/>
            <person name="Hunter D."/>
            <person name="Zhang H."/>
            <person name="Mckenzie M."/>
            <person name="Knabel M."/>
            <person name="Harris A."/>
            <person name="Allan A."/>
            <person name="Chen A."/>
            <person name="Janssen B."/>
            <person name="Plunkett B."/>
            <person name="Dwamena C."/>
            <person name="Voogd C."/>
            <person name="Leif D."/>
            <person name="Lafferty D."/>
            <person name="Souleyre E."/>
            <person name="Varkonyi-Gasic E."/>
            <person name="Gambi F."/>
            <person name="Hanley J."/>
            <person name="Yao J.-L."/>
            <person name="Cheung J."/>
            <person name="David K."/>
            <person name="Warren B."/>
            <person name="Marsh K."/>
            <person name="Snowden K."/>
            <person name="Lin-Wang K."/>
            <person name="Brian L."/>
            <person name="Martinez-Sanchez M."/>
            <person name="Wang M."/>
            <person name="Ileperuma N."/>
            <person name="Macnee N."/>
            <person name="Campin R."/>
            <person name="Mcatee P."/>
            <person name="Drummond R."/>
            <person name="Espley R."/>
            <person name="Ireland H."/>
            <person name="Wu R."/>
            <person name="Atkinson R."/>
            <person name="Karunairetnam S."/>
            <person name="Bulley S."/>
            <person name="Chunkath S."/>
            <person name="Hanley Z."/>
            <person name="Storey R."/>
            <person name="Thrimawithana A."/>
            <person name="Thomson S."/>
            <person name="David C."/>
            <person name="Testolin R."/>
        </authorList>
    </citation>
    <scope>NUCLEOTIDE SEQUENCE [LARGE SCALE GENOMIC DNA]</scope>
    <source>
        <strain evidence="3">cv. Red5</strain>
        <tissue evidence="2">Young leaf</tissue>
    </source>
</reference>
<dbReference type="PANTHER" id="PTHR32166:SF88">
    <property type="entry name" value="HAT TRANSPOSON SUPERFAMILY"/>
    <property type="match status" value="1"/>
</dbReference>
<dbReference type="Gramene" id="PSS08269">
    <property type="protein sequence ID" value="PSS08269"/>
    <property type="gene ID" value="CEY00_Acc18604"/>
</dbReference>
<dbReference type="PANTHER" id="PTHR32166">
    <property type="entry name" value="OSJNBA0013A04.12 PROTEIN"/>
    <property type="match status" value="1"/>
</dbReference>
<dbReference type="Pfam" id="PF05699">
    <property type="entry name" value="Dimer_Tnp_hAT"/>
    <property type="match status" value="1"/>
</dbReference>
<evidence type="ECO:0000313" key="2">
    <source>
        <dbReference type="EMBL" id="PSS08269.1"/>
    </source>
</evidence>
<sequence>MKLFRNVEQDFGRVSAVSDRNVMLPDEWWLCYGSNAPNLQKLAIRVLSQTCSASSYERNWSIFEHIHSKKQNRLEHQRLNDLVYVHYNLRLQQRIYFKG</sequence>
<organism evidence="2 3">
    <name type="scientific">Actinidia chinensis var. chinensis</name>
    <name type="common">Chinese soft-hair kiwi</name>
    <dbReference type="NCBI Taxonomy" id="1590841"/>
    <lineage>
        <taxon>Eukaryota</taxon>
        <taxon>Viridiplantae</taxon>
        <taxon>Streptophyta</taxon>
        <taxon>Embryophyta</taxon>
        <taxon>Tracheophyta</taxon>
        <taxon>Spermatophyta</taxon>
        <taxon>Magnoliopsida</taxon>
        <taxon>eudicotyledons</taxon>
        <taxon>Gunneridae</taxon>
        <taxon>Pentapetalae</taxon>
        <taxon>asterids</taxon>
        <taxon>Ericales</taxon>
        <taxon>Actinidiaceae</taxon>
        <taxon>Actinidia</taxon>
    </lineage>
</organism>
<dbReference type="GO" id="GO:0046983">
    <property type="term" value="F:protein dimerization activity"/>
    <property type="evidence" value="ECO:0007669"/>
    <property type="project" value="InterPro"/>
</dbReference>
<dbReference type="InterPro" id="IPR012337">
    <property type="entry name" value="RNaseH-like_sf"/>
</dbReference>
<feature type="domain" description="HAT C-terminal dimerisation" evidence="1">
    <location>
        <begin position="22"/>
        <end position="89"/>
    </location>
</feature>
<dbReference type="Proteomes" id="UP000241394">
    <property type="component" value="Chromosome LG16"/>
</dbReference>